<dbReference type="InterPro" id="IPR017871">
    <property type="entry name" value="ABC_transporter-like_CS"/>
</dbReference>
<comment type="subcellular location">
    <subcellularLocation>
        <location evidence="1">Cell membrane</location>
        <topology evidence="1">Peripheral membrane protein</topology>
    </subcellularLocation>
</comment>
<evidence type="ECO:0000256" key="7">
    <source>
        <dbReference type="ARBA" id="ARBA00022840"/>
    </source>
</evidence>
<dbReference type="PROSITE" id="PS50893">
    <property type="entry name" value="ABC_TRANSPORTER_2"/>
    <property type="match status" value="2"/>
</dbReference>
<evidence type="ECO:0000256" key="9">
    <source>
        <dbReference type="ARBA" id="ARBA00023136"/>
    </source>
</evidence>
<comment type="function">
    <text evidence="10">Probably part of an ABC transporter complex. Responsible for energy coupling to the transport system.</text>
</comment>
<dbReference type="OrthoDB" id="501320at2"/>
<dbReference type="CDD" id="cd03225">
    <property type="entry name" value="ABC_cobalt_CbiO_domain1"/>
    <property type="match status" value="1"/>
</dbReference>
<protein>
    <submittedName>
        <fullName evidence="12">ABC transporter</fullName>
    </submittedName>
</protein>
<gene>
    <name evidence="12" type="ORF">B9T62_04760</name>
</gene>
<dbReference type="EMBL" id="CP021780">
    <property type="protein sequence ID" value="ASA20169.1"/>
    <property type="molecule type" value="Genomic_DNA"/>
</dbReference>
<dbReference type="Gene3D" id="3.40.50.300">
    <property type="entry name" value="P-loop containing nucleotide triphosphate hydrolases"/>
    <property type="match status" value="2"/>
</dbReference>
<keyword evidence="8" id="KW-1278">Translocase</keyword>
<keyword evidence="13" id="KW-1185">Reference proteome</keyword>
<dbReference type="PANTHER" id="PTHR43553:SF23">
    <property type="entry name" value="ABC TRANSPORTER ATP-BINDING COMPONENT"/>
    <property type="match status" value="1"/>
</dbReference>
<proteinExistence type="inferred from homology"/>
<evidence type="ECO:0000256" key="5">
    <source>
        <dbReference type="ARBA" id="ARBA00022737"/>
    </source>
</evidence>
<keyword evidence="9" id="KW-0472">Membrane</keyword>
<dbReference type="PROSITE" id="PS00211">
    <property type="entry name" value="ABC_TRANSPORTER_1"/>
    <property type="match status" value="1"/>
</dbReference>
<keyword evidence="3" id="KW-0813">Transport</keyword>
<feature type="domain" description="ABC transporter" evidence="11">
    <location>
        <begin position="270"/>
        <end position="497"/>
    </location>
</feature>
<dbReference type="SUPFAM" id="SSF52540">
    <property type="entry name" value="P-loop containing nucleoside triphosphate hydrolases"/>
    <property type="match status" value="2"/>
</dbReference>
<dbReference type="GO" id="GO:0043190">
    <property type="term" value="C:ATP-binding cassette (ABC) transporter complex"/>
    <property type="evidence" value="ECO:0007669"/>
    <property type="project" value="TreeGrafter"/>
</dbReference>
<organism evidence="12 13">
    <name type="scientific">Paenibacillus donghaensis</name>
    <dbReference type="NCBI Taxonomy" id="414771"/>
    <lineage>
        <taxon>Bacteria</taxon>
        <taxon>Bacillati</taxon>
        <taxon>Bacillota</taxon>
        <taxon>Bacilli</taxon>
        <taxon>Bacillales</taxon>
        <taxon>Paenibacillaceae</taxon>
        <taxon>Paenibacillus</taxon>
    </lineage>
</organism>
<dbReference type="KEGG" id="pdh:B9T62_04760"/>
<evidence type="ECO:0000256" key="1">
    <source>
        <dbReference type="ARBA" id="ARBA00004202"/>
    </source>
</evidence>
<keyword evidence="6" id="KW-0547">Nucleotide-binding</keyword>
<dbReference type="InterPro" id="IPR003439">
    <property type="entry name" value="ABC_transporter-like_ATP-bd"/>
</dbReference>
<dbReference type="CDD" id="cd03226">
    <property type="entry name" value="ABC_cobalt_CbiO_domain2"/>
    <property type="match status" value="1"/>
</dbReference>
<dbReference type="SMART" id="SM00382">
    <property type="entry name" value="AAA"/>
    <property type="match status" value="2"/>
</dbReference>
<evidence type="ECO:0000256" key="6">
    <source>
        <dbReference type="ARBA" id="ARBA00022741"/>
    </source>
</evidence>
<dbReference type="InterPro" id="IPR027417">
    <property type="entry name" value="P-loop_NTPase"/>
</dbReference>
<feature type="domain" description="ABC transporter" evidence="11">
    <location>
        <begin position="9"/>
        <end position="247"/>
    </location>
</feature>
<dbReference type="Pfam" id="PF00005">
    <property type="entry name" value="ABC_tran"/>
    <property type="match status" value="2"/>
</dbReference>
<sequence>MTRRKKAIVKLSNVSFQYDDSYEQLKNINLTLYEGECVVVTGPSGSGKTTLTRLINGLIPNFYEGRLTGTVVLKDMNVNAVEPWDFGRIVGSVFQDSRSQFFASIVQDEIAFSAENYGMEPDRIRERVASLGEEIRLSHLLKAQVHQLSSGEKQKVAVASARMADPELFVMDEPSANLDMVATKELAGSLATLKQNGKTILIAEHRLYYLLPIADRIIYMSQGEIAAEWTPQELLALKTQQLISYGLRSPIVKGYLPAAEAEKDKGDECVVLDNLTISPGRFKHAVLEDVSFSLRKGEVVAITGANGVGKTTLARTLCGLIRERKGSIQIDGENTTAKQRLGKIWFVMQDSDYQLFSDSVMNELMLSHEQEETAFGRAEILLKELDLWSFREHHPAALSGGQKQRLTFAVGLMNQPDILILDEPTSGLDGENLRRVIKLIRKMADTGVTVLLITHDYELVYGACERLLFFQNRRLQNELLVNEENISAIIELMETLDAGS</sequence>
<evidence type="ECO:0000256" key="3">
    <source>
        <dbReference type="ARBA" id="ARBA00022448"/>
    </source>
</evidence>
<evidence type="ECO:0000313" key="12">
    <source>
        <dbReference type="EMBL" id="ASA20169.1"/>
    </source>
</evidence>
<dbReference type="RefSeq" id="WP_087914191.1">
    <property type="nucleotide sequence ID" value="NZ_CP021780.1"/>
</dbReference>
<dbReference type="GO" id="GO:0042626">
    <property type="term" value="F:ATPase-coupled transmembrane transporter activity"/>
    <property type="evidence" value="ECO:0007669"/>
    <property type="project" value="TreeGrafter"/>
</dbReference>
<dbReference type="InterPro" id="IPR015856">
    <property type="entry name" value="ABC_transpr_CbiO/EcfA_su"/>
</dbReference>
<evidence type="ECO:0000256" key="2">
    <source>
        <dbReference type="ARBA" id="ARBA00005417"/>
    </source>
</evidence>
<dbReference type="GO" id="GO:0005524">
    <property type="term" value="F:ATP binding"/>
    <property type="evidence" value="ECO:0007669"/>
    <property type="project" value="UniProtKB-KW"/>
</dbReference>
<comment type="similarity">
    <text evidence="2">Belongs to the ABC transporter superfamily.</text>
</comment>
<dbReference type="AlphaFoldDB" id="A0A2Z2KDU9"/>
<keyword evidence="5" id="KW-0677">Repeat</keyword>
<dbReference type="Proteomes" id="UP000249890">
    <property type="component" value="Chromosome"/>
</dbReference>
<dbReference type="InterPro" id="IPR003593">
    <property type="entry name" value="AAA+_ATPase"/>
</dbReference>
<evidence type="ECO:0000259" key="11">
    <source>
        <dbReference type="PROSITE" id="PS50893"/>
    </source>
</evidence>
<keyword evidence="4" id="KW-1003">Cell membrane</keyword>
<dbReference type="PANTHER" id="PTHR43553">
    <property type="entry name" value="HEAVY METAL TRANSPORTER"/>
    <property type="match status" value="1"/>
</dbReference>
<evidence type="ECO:0000256" key="10">
    <source>
        <dbReference type="ARBA" id="ARBA00025157"/>
    </source>
</evidence>
<name>A0A2Z2KDU9_9BACL</name>
<evidence type="ECO:0000313" key="13">
    <source>
        <dbReference type="Proteomes" id="UP000249890"/>
    </source>
</evidence>
<evidence type="ECO:0000256" key="4">
    <source>
        <dbReference type="ARBA" id="ARBA00022475"/>
    </source>
</evidence>
<evidence type="ECO:0000256" key="8">
    <source>
        <dbReference type="ARBA" id="ARBA00022967"/>
    </source>
</evidence>
<reference evidence="12 13" key="1">
    <citation type="submission" date="2017-06" db="EMBL/GenBank/DDBJ databases">
        <title>Complete genome sequence of Paenibacillus donghaensis KCTC 13049T isolated from East Sea sediment, South Korea.</title>
        <authorList>
            <person name="Jung B.K."/>
            <person name="Hong S.-J."/>
            <person name="Shin J.-H."/>
        </authorList>
    </citation>
    <scope>NUCLEOTIDE SEQUENCE [LARGE SCALE GENOMIC DNA]</scope>
    <source>
        <strain evidence="12 13">KCTC 13049</strain>
    </source>
</reference>
<dbReference type="InterPro" id="IPR050095">
    <property type="entry name" value="ECF_ABC_transporter_ATP-bd"/>
</dbReference>
<dbReference type="GO" id="GO:0016887">
    <property type="term" value="F:ATP hydrolysis activity"/>
    <property type="evidence" value="ECO:0007669"/>
    <property type="project" value="InterPro"/>
</dbReference>
<accession>A0A2Z2KDU9</accession>
<keyword evidence="7" id="KW-0067">ATP-binding</keyword>